<dbReference type="HOGENOM" id="CLU_109712_0_0_12"/>
<sequence>MKDMYRFGINRSQKNKFFVSFRGLFNQEKIESFHLFSLKEGDKFLGIFYGSRKPIKNVVRKYEENGIMKTSTFSRIHYIEFRFKKGSVFCYLRGFSYLVRKDKADSKYTKTYIAILETLEKQVHEFYNKKLPNGGIIKKWISKNLK</sequence>
<accession>I0FFH1</accession>
<gene>
    <name evidence="1" type="ordered locus">Q7M_1596</name>
</gene>
<proteinExistence type="predicted"/>
<dbReference type="EMBL" id="CP003464">
    <property type="protein sequence ID" value="AFI32227.1"/>
    <property type="molecule type" value="Genomic_DNA"/>
</dbReference>
<dbReference type="PATRIC" id="fig|1155096.3.peg.1451"/>
<dbReference type="AlphaFoldDB" id="I0FFH1"/>
<protein>
    <submittedName>
        <fullName evidence="1">Plasmid partitioning associated protein-1</fullName>
    </submittedName>
</protein>
<reference evidence="1 2" key="1">
    <citation type="journal article" date="2012" name="J. Bacteriol.">
        <title>Complete Genome Sequence of Borrelia crocidurae.</title>
        <authorList>
            <person name="Elbir H."/>
            <person name="Gimenez G."/>
            <person name="Robert C."/>
            <person name="Bergstrom S."/>
            <person name="Cutler S."/>
            <person name="Raoult D."/>
            <person name="Drancourt M."/>
        </authorList>
    </citation>
    <scope>NUCLEOTIDE SEQUENCE [LARGE SCALE GENOMIC DNA]</scope>
    <source>
        <strain evidence="1 2">Achema</strain>
        <plasmid evidence="2">unnamed38</plasmid>
    </source>
</reference>
<dbReference type="KEGG" id="bcw:Q7M_1596"/>
<name>I0FFH1_BORCA</name>
<evidence type="ECO:0000313" key="2">
    <source>
        <dbReference type="Proteomes" id="UP000005212"/>
    </source>
</evidence>
<geneLocation type="plasmid" evidence="2">
    <name>unnamed38</name>
</geneLocation>
<evidence type="ECO:0000313" key="1">
    <source>
        <dbReference type="EMBL" id="AFI32227.1"/>
    </source>
</evidence>
<dbReference type="Proteomes" id="UP000005212">
    <property type="component" value="Plasmid unnamed38"/>
</dbReference>
<dbReference type="InterPro" id="IPR004180">
    <property type="entry name" value="DUF226_BOR_spp"/>
</dbReference>
<reference evidence="2" key="2">
    <citation type="submission" date="2012-03" db="EMBL/GenBank/DDBJ databases">
        <title>Complete genome sequence of Borrelia crocidurae.</title>
        <authorList>
            <person name="Elbir H."/>
            <person name="Gimenez G."/>
            <person name="Robert C."/>
            <person name="Raoult D."/>
            <person name="Drancourt M."/>
        </authorList>
    </citation>
    <scope>NUCLEOTIDE SEQUENCE [LARGE SCALE GENOMIC DNA]</scope>
    <source>
        <strain evidence="2">Achema</strain>
        <plasmid evidence="2">unnamed38</plasmid>
    </source>
</reference>
<keyword evidence="1" id="KW-0614">Plasmid</keyword>
<dbReference type="Pfam" id="PF02890">
    <property type="entry name" value="DUF226"/>
    <property type="match status" value="1"/>
</dbReference>
<organism evidence="1 2">
    <name type="scientific">Borrelia crocidurae (strain Achema)</name>
    <dbReference type="NCBI Taxonomy" id="1155096"/>
    <lineage>
        <taxon>Bacteria</taxon>
        <taxon>Pseudomonadati</taxon>
        <taxon>Spirochaetota</taxon>
        <taxon>Spirochaetia</taxon>
        <taxon>Spirochaetales</taxon>
        <taxon>Borreliaceae</taxon>
        <taxon>Borrelia</taxon>
    </lineage>
</organism>